<dbReference type="PANTHER" id="PTHR10907">
    <property type="entry name" value="REGUCALCIN"/>
    <property type="match status" value="1"/>
</dbReference>
<dbReference type="SUPFAM" id="SSF63829">
    <property type="entry name" value="Calcium-dependent phosphotriesterase"/>
    <property type="match status" value="1"/>
</dbReference>
<evidence type="ECO:0000313" key="6">
    <source>
        <dbReference type="Proteomes" id="UP000015104"/>
    </source>
</evidence>
<protein>
    <recommendedName>
        <fullName evidence="4">SMP-30/Gluconolactonase/LRE-like region domain-containing protein</fullName>
    </recommendedName>
</protein>
<dbReference type="GO" id="GO:0019853">
    <property type="term" value="P:L-ascorbic acid biosynthetic process"/>
    <property type="evidence" value="ECO:0007669"/>
    <property type="project" value="TreeGrafter"/>
</dbReference>
<dbReference type="Proteomes" id="UP000015104">
    <property type="component" value="Unassembled WGS sequence"/>
</dbReference>
<sequence length="306" mass="34278">MANSENYSVSIASQYVCDLGEGPFYESTSDSIYYVDAFKGTIIRSPLNDEPKDIHALGTRLVSLIIPYANDSQSFLVNLDDKLAKYNWTTRDAQILTSLPQHVDGKERFNDGKCDSHGRLIVGSVVESNQFEGIVKGKGSIYRLDGNQLKKLADGFTLSNGMDWSVDGELFYFNDSEDQKIYVFDYDQENGTLSNKRVFFDFKNHTDFKSNEYPDGLVVDANNFIWTALYGGGRLVKINSRTAKVELSINVPASKVTSLTFVEPQLNKIYVTSCYSESEPDSGKLYLIHSINNELKGNGFAQKFVS</sequence>
<evidence type="ECO:0000313" key="5">
    <source>
        <dbReference type="EnsemblMetazoa" id="tetur04g05790.1"/>
    </source>
</evidence>
<dbReference type="InterPro" id="IPR013658">
    <property type="entry name" value="SGL"/>
</dbReference>
<comment type="cofactor">
    <cofactor evidence="3">
        <name>Zn(2+)</name>
        <dbReference type="ChEBI" id="CHEBI:29105"/>
    </cofactor>
    <text evidence="3">Binds 1 divalent metal cation per subunit.</text>
</comment>
<dbReference type="KEGG" id="tut:107359388"/>
<feature type="binding site" evidence="3">
    <location>
        <position position="110"/>
    </location>
    <ligand>
        <name>substrate</name>
    </ligand>
</feature>
<dbReference type="InterPro" id="IPR011042">
    <property type="entry name" value="6-blade_b-propeller_TolB-like"/>
</dbReference>
<feature type="binding site" evidence="3">
    <location>
        <position position="21"/>
    </location>
    <ligand>
        <name>a divalent metal cation</name>
        <dbReference type="ChEBI" id="CHEBI:60240"/>
    </ligand>
</feature>
<evidence type="ECO:0000256" key="3">
    <source>
        <dbReference type="PIRSR" id="PIRSR605511-2"/>
    </source>
</evidence>
<dbReference type="STRING" id="32264.T1K2P2"/>
<dbReference type="GO" id="GO:0004341">
    <property type="term" value="F:gluconolactonase activity"/>
    <property type="evidence" value="ECO:0007669"/>
    <property type="project" value="TreeGrafter"/>
</dbReference>
<dbReference type="PANTHER" id="PTHR10907:SF47">
    <property type="entry name" value="REGUCALCIN"/>
    <property type="match status" value="1"/>
</dbReference>
<evidence type="ECO:0000256" key="1">
    <source>
        <dbReference type="ARBA" id="ARBA00008853"/>
    </source>
</evidence>
<gene>
    <name evidence="5" type="primary">107359388</name>
</gene>
<feature type="binding site" evidence="3">
    <location>
        <position position="108"/>
    </location>
    <ligand>
        <name>substrate</name>
    </ligand>
</feature>
<dbReference type="AlphaFoldDB" id="T1K2P2"/>
<feature type="domain" description="SMP-30/Gluconolactonase/LRE-like region" evidence="4">
    <location>
        <begin position="19"/>
        <end position="274"/>
    </location>
</feature>
<dbReference type="EnsemblMetazoa" id="tetur04g05790.1">
    <property type="protein sequence ID" value="tetur04g05790.1"/>
    <property type="gene ID" value="tetur04g05790"/>
</dbReference>
<dbReference type="Pfam" id="PF08450">
    <property type="entry name" value="SGL"/>
    <property type="match status" value="1"/>
</dbReference>
<name>T1K2P2_TETUR</name>
<reference evidence="6" key="1">
    <citation type="submission" date="2011-08" db="EMBL/GenBank/DDBJ databases">
        <authorList>
            <person name="Rombauts S."/>
        </authorList>
    </citation>
    <scope>NUCLEOTIDE SEQUENCE</scope>
    <source>
        <strain evidence="6">London</strain>
    </source>
</reference>
<reference evidence="5" key="2">
    <citation type="submission" date="2015-06" db="UniProtKB">
        <authorList>
            <consortium name="EnsemblMetazoa"/>
        </authorList>
    </citation>
    <scope>IDENTIFICATION</scope>
</reference>
<accession>T1K2P2</accession>
<proteinExistence type="inferred from homology"/>
<comment type="similarity">
    <text evidence="1">Belongs to the SMP-30/CGR1 family.</text>
</comment>
<dbReference type="eggNOG" id="KOG4499">
    <property type="taxonomic scope" value="Eukaryota"/>
</dbReference>
<dbReference type="OMA" id="DIRRFEY"/>
<feature type="active site" description="Proton donor/acceptor" evidence="2">
    <location>
        <position position="215"/>
    </location>
</feature>
<dbReference type="Gene3D" id="2.120.10.30">
    <property type="entry name" value="TolB, C-terminal domain"/>
    <property type="match status" value="1"/>
</dbReference>
<feature type="binding site" evidence="3">
    <location>
        <position position="160"/>
    </location>
    <ligand>
        <name>a divalent metal cation</name>
        <dbReference type="ChEBI" id="CHEBI:60240"/>
    </ligand>
</feature>
<keyword evidence="3" id="KW-0862">Zinc</keyword>
<keyword evidence="3" id="KW-0479">Metal-binding</keyword>
<feature type="binding site" evidence="3">
    <location>
        <position position="215"/>
    </location>
    <ligand>
        <name>a divalent metal cation</name>
        <dbReference type="ChEBI" id="CHEBI:60240"/>
    </ligand>
</feature>
<dbReference type="GO" id="GO:0005509">
    <property type="term" value="F:calcium ion binding"/>
    <property type="evidence" value="ECO:0007669"/>
    <property type="project" value="TreeGrafter"/>
</dbReference>
<organism evidence="5 6">
    <name type="scientific">Tetranychus urticae</name>
    <name type="common">Two-spotted spider mite</name>
    <dbReference type="NCBI Taxonomy" id="32264"/>
    <lineage>
        <taxon>Eukaryota</taxon>
        <taxon>Metazoa</taxon>
        <taxon>Ecdysozoa</taxon>
        <taxon>Arthropoda</taxon>
        <taxon>Chelicerata</taxon>
        <taxon>Arachnida</taxon>
        <taxon>Acari</taxon>
        <taxon>Acariformes</taxon>
        <taxon>Trombidiformes</taxon>
        <taxon>Prostigmata</taxon>
        <taxon>Eleutherengona</taxon>
        <taxon>Raphignathae</taxon>
        <taxon>Tetranychoidea</taxon>
        <taxon>Tetranychidae</taxon>
        <taxon>Tetranychus</taxon>
    </lineage>
</organism>
<evidence type="ECO:0000256" key="2">
    <source>
        <dbReference type="PIRSR" id="PIRSR605511-1"/>
    </source>
</evidence>
<keyword evidence="6" id="KW-1185">Reference proteome</keyword>
<dbReference type="PRINTS" id="PR01790">
    <property type="entry name" value="SMP30FAMILY"/>
</dbReference>
<dbReference type="InterPro" id="IPR005511">
    <property type="entry name" value="SMP-30"/>
</dbReference>
<dbReference type="HOGENOM" id="CLU_036110_3_2_1"/>
<dbReference type="OrthoDB" id="423498at2759"/>
<evidence type="ECO:0000259" key="4">
    <source>
        <dbReference type="Pfam" id="PF08450"/>
    </source>
</evidence>
<dbReference type="EMBL" id="CAEY01001366">
    <property type="status" value="NOT_ANNOTATED_CDS"/>
    <property type="molecule type" value="Genomic_DNA"/>
</dbReference>